<dbReference type="SUPFAM" id="SSF53335">
    <property type="entry name" value="S-adenosyl-L-methionine-dependent methyltransferases"/>
    <property type="match status" value="1"/>
</dbReference>
<dbReference type="Pfam" id="PF13578">
    <property type="entry name" value="Methyltransf_24"/>
    <property type="match status" value="1"/>
</dbReference>
<name>A0A386HQT7_9BACT</name>
<dbReference type="AlphaFoldDB" id="A0A386HQT7"/>
<dbReference type="GO" id="GO:0008168">
    <property type="term" value="F:methyltransferase activity"/>
    <property type="evidence" value="ECO:0007669"/>
    <property type="project" value="UniProtKB-KW"/>
</dbReference>
<dbReference type="KEGG" id="ark:D6B99_10845"/>
<evidence type="ECO:0000313" key="1">
    <source>
        <dbReference type="EMBL" id="AYD48042.1"/>
    </source>
</evidence>
<dbReference type="GO" id="GO:0032259">
    <property type="term" value="P:methylation"/>
    <property type="evidence" value="ECO:0007669"/>
    <property type="project" value="UniProtKB-KW"/>
</dbReference>
<dbReference type="EMBL" id="CP032489">
    <property type="protein sequence ID" value="AYD48042.1"/>
    <property type="molecule type" value="Genomic_DNA"/>
</dbReference>
<dbReference type="OrthoDB" id="5464618at2"/>
<dbReference type="InterPro" id="IPR029063">
    <property type="entry name" value="SAM-dependent_MTases_sf"/>
</dbReference>
<dbReference type="CDD" id="cd02440">
    <property type="entry name" value="AdoMet_MTases"/>
    <property type="match status" value="1"/>
</dbReference>
<keyword evidence="1" id="KW-0489">Methyltransferase</keyword>
<dbReference type="RefSeq" id="WP_119988128.1">
    <property type="nucleotide sequence ID" value="NZ_CP032489.1"/>
</dbReference>
<keyword evidence="2" id="KW-1185">Reference proteome</keyword>
<dbReference type="Proteomes" id="UP000266118">
    <property type="component" value="Chromosome"/>
</dbReference>
<proteinExistence type="predicted"/>
<evidence type="ECO:0000313" key="2">
    <source>
        <dbReference type="Proteomes" id="UP000266118"/>
    </source>
</evidence>
<organism evidence="1 2">
    <name type="scientific">Arachidicoccus soli</name>
    <dbReference type="NCBI Taxonomy" id="2341117"/>
    <lineage>
        <taxon>Bacteria</taxon>
        <taxon>Pseudomonadati</taxon>
        <taxon>Bacteroidota</taxon>
        <taxon>Chitinophagia</taxon>
        <taxon>Chitinophagales</taxon>
        <taxon>Chitinophagaceae</taxon>
        <taxon>Arachidicoccus</taxon>
    </lineage>
</organism>
<keyword evidence="1" id="KW-0808">Transferase</keyword>
<sequence>MYSKYQLAKKYLHYLMTASNGKGHGMHSPFVFEFITKILNDKKQYLFYEEIELLRRQLKHDDRVLEIEDFGAGSRVNATNKRKVAAVAKSALKPKKYSRLLFRLVQFYRPENVLELGTCFGITTAYLANGNKAAKVFTMEGARQIAEVANQDFEALRLKNIELILGNMDHTLPALIKRLQAEKEILDFVFIDGNHREEPTVRYFEQLLPVLNEYSILVFDDIHWSEEMEAAWQRIIAHERVTMSIDLFFVGLVFFRKENKVKQDFCIRF</sequence>
<dbReference type="Gene3D" id="3.40.50.150">
    <property type="entry name" value="Vaccinia Virus protein VP39"/>
    <property type="match status" value="1"/>
</dbReference>
<accession>A0A386HQT7</accession>
<reference evidence="1 2" key="1">
    <citation type="submission" date="2018-09" db="EMBL/GenBank/DDBJ databases">
        <title>Arachidicoccus sp. nov., a bacterium isolated from soil.</title>
        <authorList>
            <person name="Weon H.-Y."/>
            <person name="Kwon S.-W."/>
            <person name="Lee S.A."/>
        </authorList>
    </citation>
    <scope>NUCLEOTIDE SEQUENCE [LARGE SCALE GENOMIC DNA]</scope>
    <source>
        <strain evidence="1 2">KIS59-12</strain>
    </source>
</reference>
<protein>
    <submittedName>
        <fullName evidence="1">Class I SAM-dependent methyltransferase</fullName>
    </submittedName>
</protein>
<gene>
    <name evidence="1" type="ORF">D6B99_10845</name>
</gene>